<dbReference type="SUPFAM" id="SSF46785">
    <property type="entry name" value="Winged helix' DNA-binding domain"/>
    <property type="match status" value="1"/>
</dbReference>
<evidence type="ECO:0000256" key="5">
    <source>
        <dbReference type="HAMAP-Rule" id="MF_01407"/>
    </source>
</evidence>
<dbReference type="HAMAP" id="MF_01407">
    <property type="entry name" value="ORC1_type_DNA_replic_protein"/>
    <property type="match status" value="1"/>
</dbReference>
<evidence type="ECO:0000256" key="1">
    <source>
        <dbReference type="ARBA" id="ARBA00006184"/>
    </source>
</evidence>
<comment type="function">
    <text evidence="5">Involved in regulation of DNA replication.</text>
</comment>
<dbReference type="InterPro" id="IPR015163">
    <property type="entry name" value="Cdc6_C"/>
</dbReference>
<dbReference type="InterPro" id="IPR036390">
    <property type="entry name" value="WH_DNA-bd_sf"/>
</dbReference>
<dbReference type="NCBIfam" id="NF001624">
    <property type="entry name" value="PRK00411.1-2"/>
    <property type="match status" value="1"/>
</dbReference>
<keyword evidence="4 5" id="KW-0067">ATP-binding</keyword>
<feature type="binding site" evidence="5">
    <location>
        <position position="218"/>
    </location>
    <ligand>
        <name>ATP</name>
        <dbReference type="ChEBI" id="CHEBI:30616"/>
    </ligand>
</feature>
<accession>A0AAE4MEQ4</accession>
<reference evidence="7 8" key="1">
    <citation type="submission" date="2023-06" db="EMBL/GenBank/DDBJ databases">
        <title>Genome sequence of Methancorpusculaceae sp. Cs1.</title>
        <authorList>
            <person name="Protasov E."/>
            <person name="Platt K."/>
            <person name="Poehlein A."/>
            <person name="Daniel R."/>
            <person name="Brune A."/>
        </authorList>
    </citation>
    <scope>NUCLEOTIDE SEQUENCE [LARGE SCALE GENOMIC DNA]</scope>
    <source>
        <strain evidence="7 8">Cs1</strain>
    </source>
</reference>
<dbReference type="SMART" id="SM01074">
    <property type="entry name" value="Cdc6_C"/>
    <property type="match status" value="1"/>
</dbReference>
<feature type="domain" description="Cdc6 C-terminal" evidence="6">
    <location>
        <begin position="300"/>
        <end position="372"/>
    </location>
</feature>
<dbReference type="AlphaFoldDB" id="A0AAE4MEQ4"/>
<dbReference type="GO" id="GO:0016887">
    <property type="term" value="F:ATP hydrolysis activity"/>
    <property type="evidence" value="ECO:0007669"/>
    <property type="project" value="InterPro"/>
</dbReference>
<dbReference type="InterPro" id="IPR027417">
    <property type="entry name" value="P-loop_NTPase"/>
</dbReference>
<dbReference type="SUPFAM" id="SSF52540">
    <property type="entry name" value="P-loop containing nucleoside triphosphate hydrolases"/>
    <property type="match status" value="1"/>
</dbReference>
<dbReference type="PANTHER" id="PTHR10763">
    <property type="entry name" value="CELL DIVISION CONTROL PROTEIN 6-RELATED"/>
    <property type="match status" value="1"/>
</dbReference>
<dbReference type="InterPro" id="IPR036388">
    <property type="entry name" value="WH-like_DNA-bd_sf"/>
</dbReference>
<evidence type="ECO:0000313" key="7">
    <source>
        <dbReference type="EMBL" id="MDV0442814.1"/>
    </source>
</evidence>
<evidence type="ECO:0000256" key="2">
    <source>
        <dbReference type="ARBA" id="ARBA00022705"/>
    </source>
</evidence>
<dbReference type="GO" id="GO:0005524">
    <property type="term" value="F:ATP binding"/>
    <property type="evidence" value="ECO:0007669"/>
    <property type="project" value="UniProtKB-UniRule"/>
</dbReference>
<keyword evidence="3 5" id="KW-0547">Nucleotide-binding</keyword>
<keyword evidence="2 5" id="KW-0235">DNA replication</keyword>
<dbReference type="Gene3D" id="1.10.10.10">
    <property type="entry name" value="Winged helix-like DNA-binding domain superfamily/Winged helix DNA-binding domain"/>
    <property type="match status" value="1"/>
</dbReference>
<comment type="caution">
    <text evidence="7">The sequence shown here is derived from an EMBL/GenBank/DDBJ whole genome shotgun (WGS) entry which is preliminary data.</text>
</comment>
<dbReference type="Pfam" id="PF13401">
    <property type="entry name" value="AAA_22"/>
    <property type="match status" value="1"/>
</dbReference>
<feature type="binding site" evidence="5">
    <location>
        <begin position="62"/>
        <end position="66"/>
    </location>
    <ligand>
        <name>ATP</name>
        <dbReference type="ChEBI" id="CHEBI:30616"/>
    </ligand>
</feature>
<gene>
    <name evidence="7" type="ORF">McpCs1_01600</name>
</gene>
<evidence type="ECO:0000256" key="3">
    <source>
        <dbReference type="ARBA" id="ARBA00022741"/>
    </source>
</evidence>
<sequence length="383" mass="43372">MKKNLLMWDQTLFKDIEVFDIDYVPEQFEYRDEQIQELAYAVRPALAGGRILNTVCRGVPGTGKTTSVKKLFEEIEGTTKKIVPIHINCQIDGSEYAIFSRIYTKLTKNRQPPTGTSFKMLFDMIAKYIENESVVPIVCLDDANYLVYEKELNKVLYALLRSHEAYENVRIGVIVIISDPDVDLESSLDARVASVFRPQIIHFAPYTASEIAGILFQRVTQGLYPNVLANELFDRIVDRTMKCGDIRIGLDLIKRSVMNAEKSARMNVTDDDVTAAFSISRDLRLADVVRVLSDEEAAVLFKLAEMTNDADIITTKEVHTALGEKATGYTTFVQIIEKLDHLRLVTLTYQNAGKGRQRIISLRYDPKRVLAFRKIQAGCKPNT</sequence>
<proteinExistence type="inferred from homology"/>
<comment type="similarity">
    <text evidence="1 5">Belongs to the CDC6/cdc18 family.</text>
</comment>
<dbReference type="NCBIfam" id="TIGR02928">
    <property type="entry name" value="orc1/cdc6 family replication initiation protein"/>
    <property type="match status" value="1"/>
</dbReference>
<evidence type="ECO:0000259" key="6">
    <source>
        <dbReference type="SMART" id="SM01074"/>
    </source>
</evidence>
<name>A0AAE4MEQ4_9EURY</name>
<dbReference type="Pfam" id="PF22703">
    <property type="entry name" value="Cdc6_lid"/>
    <property type="match status" value="1"/>
</dbReference>
<dbReference type="EMBL" id="JAWDKB010000001">
    <property type="protein sequence ID" value="MDV0442814.1"/>
    <property type="molecule type" value="Genomic_DNA"/>
</dbReference>
<evidence type="ECO:0000256" key="4">
    <source>
        <dbReference type="ARBA" id="ARBA00022840"/>
    </source>
</evidence>
<dbReference type="Proteomes" id="UP001283212">
    <property type="component" value="Unassembled WGS sequence"/>
</dbReference>
<keyword evidence="8" id="KW-1185">Reference proteome</keyword>
<organism evidence="7 8">
    <name type="scientific">Methanorbis rubei</name>
    <dbReference type="NCBI Taxonomy" id="3028300"/>
    <lineage>
        <taxon>Archaea</taxon>
        <taxon>Methanobacteriati</taxon>
        <taxon>Methanobacteriota</taxon>
        <taxon>Stenosarchaea group</taxon>
        <taxon>Methanomicrobia</taxon>
        <taxon>Methanomicrobiales</taxon>
        <taxon>Methanocorpusculaceae</taxon>
        <taxon>Methanorbis</taxon>
    </lineage>
</organism>
<protein>
    <recommendedName>
        <fullName evidence="5">ORC1-type DNA replication protein</fullName>
    </recommendedName>
</protein>
<feature type="binding site" evidence="5">
    <location>
        <position position="206"/>
    </location>
    <ligand>
        <name>ATP</name>
        <dbReference type="ChEBI" id="CHEBI:30616"/>
    </ligand>
</feature>
<dbReference type="InterPro" id="IPR050311">
    <property type="entry name" value="ORC1/CDC6"/>
</dbReference>
<dbReference type="GO" id="GO:0006260">
    <property type="term" value="P:DNA replication"/>
    <property type="evidence" value="ECO:0007669"/>
    <property type="project" value="UniProtKB-UniRule"/>
</dbReference>
<evidence type="ECO:0000313" key="8">
    <source>
        <dbReference type="Proteomes" id="UP001283212"/>
    </source>
</evidence>
<dbReference type="Gene3D" id="3.40.50.300">
    <property type="entry name" value="P-loop containing nucleotide triphosphate hydrolases"/>
    <property type="match status" value="1"/>
</dbReference>
<dbReference type="RefSeq" id="WP_338095354.1">
    <property type="nucleotide sequence ID" value="NZ_JAWDKB010000001.1"/>
</dbReference>
<dbReference type="PANTHER" id="PTHR10763:SF26">
    <property type="entry name" value="CELL DIVISION CONTROL PROTEIN 6 HOMOLOG"/>
    <property type="match status" value="1"/>
</dbReference>
<dbReference type="Gene3D" id="1.10.8.60">
    <property type="match status" value="1"/>
</dbReference>
<dbReference type="InterPro" id="IPR014277">
    <property type="entry name" value="Orc1/Cdc6_arc"/>
</dbReference>
<dbReference type="InterPro" id="IPR055237">
    <property type="entry name" value="Cdc6_lid"/>
</dbReference>
<dbReference type="InterPro" id="IPR049945">
    <property type="entry name" value="AAA_22"/>
</dbReference>